<name>A0A1S3XTE0_TOBAC</name>
<accession>A0A1S3XTE0</accession>
<proteinExistence type="predicted"/>
<reference evidence="1" key="1">
    <citation type="submission" date="2025-08" db="UniProtKB">
        <authorList>
            <consortium name="RefSeq"/>
        </authorList>
    </citation>
    <scope>IDENTIFICATION</scope>
</reference>
<dbReference type="OMA" id="SMENCER"/>
<protein>
    <recommendedName>
        <fullName evidence="2">TMV resistance protein N-like</fullName>
    </recommendedName>
</protein>
<dbReference type="SUPFAM" id="SSF52058">
    <property type="entry name" value="L domain-like"/>
    <property type="match status" value="1"/>
</dbReference>
<sequence length="379" mass="42918">MSQLAASMRKQNATWHAFIRSWVSKPKKVLQLPWVSLPNSLVNLSLAGCNLSEVAFPRDLRNLVMLKDLNLSKNPISCLPDCIRTLSRLNTLELNSCAMLTSLIDLPRVHDLQVRYCTSLEKVTYLSVGCRAKLHPSTGCKNLTYMEGSFKLEAMRGVEKTMKSLELSMWDSVGNSQVKLYNNSTNTESRGPAKALFERGLISLFLPGSKVPNWYCHKNVGEAISFSVPALPDLKIQGLTVCSAYTIDWKVWIEVVQFYLIIHNEQKNVKLIYSPTCYGLPEAHKEMLWFSRWKFRSQLDAGDTLNVTVLTMTGFNIKEIGIHLMHGEQVDMVSDLNSQEMQRDYPYQGIIPAERQGLVDLYCFGHMGIGLDFILPYIP</sequence>
<gene>
    <name evidence="1" type="primary">LOC107768609</name>
</gene>
<dbReference type="InterPro" id="IPR032675">
    <property type="entry name" value="LRR_dom_sf"/>
</dbReference>
<dbReference type="PANTHER" id="PTHR16083">
    <property type="entry name" value="LEUCINE RICH REPEAT CONTAINING PROTEIN"/>
    <property type="match status" value="1"/>
</dbReference>
<organism evidence="1">
    <name type="scientific">Nicotiana tabacum</name>
    <name type="common">Common tobacco</name>
    <dbReference type="NCBI Taxonomy" id="4097"/>
    <lineage>
        <taxon>Eukaryota</taxon>
        <taxon>Viridiplantae</taxon>
        <taxon>Streptophyta</taxon>
        <taxon>Embryophyta</taxon>
        <taxon>Tracheophyta</taxon>
        <taxon>Spermatophyta</taxon>
        <taxon>Magnoliopsida</taxon>
        <taxon>eudicotyledons</taxon>
        <taxon>Gunneridae</taxon>
        <taxon>Pentapetalae</taxon>
        <taxon>asterids</taxon>
        <taxon>lamiids</taxon>
        <taxon>Solanales</taxon>
        <taxon>Solanaceae</taxon>
        <taxon>Nicotianoideae</taxon>
        <taxon>Nicotianeae</taxon>
        <taxon>Nicotiana</taxon>
    </lineage>
</organism>
<dbReference type="STRING" id="4097.A0A1S3XTE0"/>
<dbReference type="OrthoDB" id="1301794at2759"/>
<dbReference type="AlphaFoldDB" id="A0A1S3XTE0"/>
<dbReference type="Gene3D" id="3.80.10.10">
    <property type="entry name" value="Ribonuclease Inhibitor"/>
    <property type="match status" value="1"/>
</dbReference>
<dbReference type="PANTHER" id="PTHR16083:SF50">
    <property type="entry name" value="DISEASE RESISTANCE PROTEIN (TIR-NBS-LRR CLASS) FAMILY PROTEIN"/>
    <property type="match status" value="1"/>
</dbReference>
<dbReference type="RefSeq" id="XP_016443216.1">
    <property type="nucleotide sequence ID" value="XM_016587730.1"/>
</dbReference>
<evidence type="ECO:0000313" key="1">
    <source>
        <dbReference type="RefSeq" id="XP_016443216.1"/>
    </source>
</evidence>
<dbReference type="PaxDb" id="4097-A0A1S3XTE0"/>
<evidence type="ECO:0008006" key="2">
    <source>
        <dbReference type="Google" id="ProtNLM"/>
    </source>
</evidence>
<dbReference type="KEGG" id="nta:107768609"/>